<evidence type="ECO:0000313" key="6">
    <source>
        <dbReference type="EMBL" id="CAK8697353.1"/>
    </source>
</evidence>
<accession>A0ABP0H1W0</accession>
<evidence type="ECO:0000259" key="5">
    <source>
        <dbReference type="Pfam" id="PF03167"/>
    </source>
</evidence>
<name>A0ABP0H1W0_CLALP</name>
<feature type="compositionally biased region" description="Low complexity" evidence="4">
    <location>
        <begin position="459"/>
        <end position="484"/>
    </location>
</feature>
<evidence type="ECO:0000256" key="3">
    <source>
        <dbReference type="ARBA" id="ARBA00023204"/>
    </source>
</evidence>
<evidence type="ECO:0000256" key="4">
    <source>
        <dbReference type="SAM" id="MobiDB-lite"/>
    </source>
</evidence>
<dbReference type="InterPro" id="IPR036895">
    <property type="entry name" value="Uracil-DNA_glycosylase-like_sf"/>
</dbReference>
<evidence type="ECO:0000256" key="1">
    <source>
        <dbReference type="ARBA" id="ARBA00022763"/>
    </source>
</evidence>
<dbReference type="Pfam" id="PF03167">
    <property type="entry name" value="UDG"/>
    <property type="match status" value="1"/>
</dbReference>
<dbReference type="CDD" id="cd10028">
    <property type="entry name" value="UDG-F2_TDG_MUG"/>
    <property type="match status" value="1"/>
</dbReference>
<sequence>MVLTDCLDKMEGASTPQESAQSSSNSVTDQSLTLFPPDKDSKSTPNGLIKKRGRPPKVKPESPCDGRPSKQSKITDTIKKAKRTVDRFKGVTKEELMQRFLPDRIKHGLDILIIGINPGLFAVYKGHHYAGPGNHFWNCINMSGMVDKPVSAVNDIDMLSYGIGFVTIVQRTTPSAKDLSSKEIREGGKELIEKIKIYQPKIAVFNGKGIYEIFSKEMFGQKKKDFTFGTQPNKIPGTDTYIFVMPSSSARCAQFPRAQDKVHYYIQIKKLRDKLKGIESNDEIEETRYTFDLGKATEMARNEKVKTEKHDPSYDGNDVSFPTSSIAATKVPPSTPVVTVVPVPPDEPGCSKAMPGKVVRQKEMPKSKAKKGNVATGHPHLVKFLCQGEENLEKTQPATKRTFRVAQLNEVVSDEQRNERVGNWVQTQIHQNYESEPPMGYEERLRTEANAENPESDRGSQMSMVSAGVSGSTSTGSTSGYGSVDTNNTHHARQDRVEMWVREQQYVRQQSAANQVADVRRPNLSRPSVTESEQFPADLPARSSLSFEAWNNFAPQPFTFSGAAINQMEGVFRPPVPLYSSWGGNEVGHFSGVSPNINNNNNSIAGSSQLNMSSFLP</sequence>
<keyword evidence="1" id="KW-0227">DNA damage</keyword>
<keyword evidence="7" id="KW-1185">Reference proteome</keyword>
<comment type="caution">
    <text evidence="6">The sequence shown here is derived from an EMBL/GenBank/DDBJ whole genome shotgun (WGS) entry which is preliminary data.</text>
</comment>
<evidence type="ECO:0000256" key="2">
    <source>
        <dbReference type="ARBA" id="ARBA00022801"/>
    </source>
</evidence>
<feature type="region of interest" description="Disordered" evidence="4">
    <location>
        <begin position="1"/>
        <end position="75"/>
    </location>
</feature>
<reference evidence="6 7" key="1">
    <citation type="submission" date="2024-02" db="EMBL/GenBank/DDBJ databases">
        <authorList>
            <person name="Daric V."/>
            <person name="Darras S."/>
        </authorList>
    </citation>
    <scope>NUCLEOTIDE SEQUENCE [LARGE SCALE GENOMIC DNA]</scope>
</reference>
<dbReference type="Proteomes" id="UP001642483">
    <property type="component" value="Unassembled WGS sequence"/>
</dbReference>
<feature type="compositionally biased region" description="Polar residues" evidence="4">
    <location>
        <begin position="14"/>
        <end position="33"/>
    </location>
</feature>
<feature type="region of interest" description="Disordered" evidence="4">
    <location>
        <begin position="415"/>
        <end position="490"/>
    </location>
</feature>
<dbReference type="PANTHER" id="PTHR12159:SF9">
    <property type="entry name" value="G_T MISMATCH-SPECIFIC THYMINE DNA GLYCOSYLASE"/>
    <property type="match status" value="1"/>
</dbReference>
<dbReference type="PANTHER" id="PTHR12159">
    <property type="entry name" value="G/T AND G/U MISMATCH-SPECIFIC DNA GLYCOSYLASE"/>
    <property type="match status" value="1"/>
</dbReference>
<dbReference type="InterPro" id="IPR015637">
    <property type="entry name" value="MUG/TDG"/>
</dbReference>
<feature type="compositionally biased region" description="Basic and acidic residues" evidence="4">
    <location>
        <begin position="1"/>
        <end position="11"/>
    </location>
</feature>
<feature type="domain" description="Uracil-DNA glycosylase-like" evidence="5">
    <location>
        <begin position="105"/>
        <end position="255"/>
    </location>
</feature>
<feature type="compositionally biased region" description="Basic and acidic residues" evidence="4">
    <location>
        <begin position="58"/>
        <end position="68"/>
    </location>
</feature>
<dbReference type="Gene3D" id="3.40.470.10">
    <property type="entry name" value="Uracil-DNA glycosylase-like domain"/>
    <property type="match status" value="1"/>
</dbReference>
<evidence type="ECO:0000313" key="7">
    <source>
        <dbReference type="Proteomes" id="UP001642483"/>
    </source>
</evidence>
<gene>
    <name evidence="6" type="ORF">CVLEPA_LOCUS30598</name>
</gene>
<dbReference type="InterPro" id="IPR005122">
    <property type="entry name" value="Uracil-DNA_glycosylase-like"/>
</dbReference>
<dbReference type="EMBL" id="CAWYQH010000163">
    <property type="protein sequence ID" value="CAK8697353.1"/>
    <property type="molecule type" value="Genomic_DNA"/>
</dbReference>
<organism evidence="6 7">
    <name type="scientific">Clavelina lepadiformis</name>
    <name type="common">Light-bulb sea squirt</name>
    <name type="synonym">Ascidia lepadiformis</name>
    <dbReference type="NCBI Taxonomy" id="159417"/>
    <lineage>
        <taxon>Eukaryota</taxon>
        <taxon>Metazoa</taxon>
        <taxon>Chordata</taxon>
        <taxon>Tunicata</taxon>
        <taxon>Ascidiacea</taxon>
        <taxon>Aplousobranchia</taxon>
        <taxon>Clavelinidae</taxon>
        <taxon>Clavelina</taxon>
    </lineage>
</organism>
<keyword evidence="3" id="KW-0234">DNA repair</keyword>
<dbReference type="SUPFAM" id="SSF52141">
    <property type="entry name" value="Uracil-DNA glycosylase-like"/>
    <property type="match status" value="1"/>
</dbReference>
<feature type="compositionally biased region" description="Polar residues" evidence="4">
    <location>
        <begin position="424"/>
        <end position="434"/>
    </location>
</feature>
<proteinExistence type="predicted"/>
<keyword evidence="2" id="KW-0378">Hydrolase</keyword>
<protein>
    <recommendedName>
        <fullName evidence="5">Uracil-DNA glycosylase-like domain-containing protein</fullName>
    </recommendedName>
</protein>